<dbReference type="PANTHER" id="PTHR46630">
    <property type="entry name" value="TETRATRICOPEPTIDE REPEAT PROTEIN 29"/>
    <property type="match status" value="1"/>
</dbReference>
<dbReference type="Proteomes" id="UP000199501">
    <property type="component" value="Unassembled WGS sequence"/>
</dbReference>
<evidence type="ECO:0000256" key="5">
    <source>
        <dbReference type="ARBA" id="ARBA00038253"/>
    </source>
</evidence>
<keyword evidence="3" id="KW-0677">Repeat</keyword>
<dbReference type="Pfam" id="PF13424">
    <property type="entry name" value="TPR_12"/>
    <property type="match status" value="1"/>
</dbReference>
<evidence type="ECO:0000313" key="6">
    <source>
        <dbReference type="EMBL" id="SDC34274.1"/>
    </source>
</evidence>
<dbReference type="SMART" id="SM00028">
    <property type="entry name" value="TPR"/>
    <property type="match status" value="3"/>
</dbReference>
<dbReference type="RefSeq" id="WP_091448612.1">
    <property type="nucleotide sequence ID" value="NZ_FMZZ01000001.1"/>
</dbReference>
<dbReference type="InterPro" id="IPR051476">
    <property type="entry name" value="Bac_ResReg_Asp_Phosphatase"/>
</dbReference>
<reference evidence="7" key="1">
    <citation type="submission" date="2016-10" db="EMBL/GenBank/DDBJ databases">
        <authorList>
            <person name="Varghese N."/>
            <person name="Submissions S."/>
        </authorList>
    </citation>
    <scope>NUCLEOTIDE SEQUENCE [LARGE SCALE GENOMIC DNA]</scope>
    <source>
        <strain evidence="7">IBRC-M 10403</strain>
    </source>
</reference>
<keyword evidence="2" id="KW-0963">Cytoplasm</keyword>
<protein>
    <submittedName>
        <fullName evidence="6">Tetratricopeptide repeat-containing protein</fullName>
    </submittedName>
</protein>
<evidence type="ECO:0000256" key="2">
    <source>
        <dbReference type="ARBA" id="ARBA00022490"/>
    </source>
</evidence>
<keyword evidence="4" id="KW-0802">TPR repeat</keyword>
<sequence length="479" mass="52387">MAAEPGPVAEIIDRCARLPLALAVVAARAASRPTFPLSALVAELREAGGDLDGLAGTEPSTDVRSVFSWSYQALSTAARQVFAALGLAPGVDISLTAVNCLTALPVETLRAPMRELENGYLVEQTLPNRYRMHDLLRLYATELAKEIDGTARHAALRRLVDMYLVVAGRARSQVMFSPRIHEVVDVSSGDPSWPEFQESTEALDWLDTERANLIALVKSLAEHGWHDDVWRFAWLLHGFFRARQHKADWLEIGRLGVSAADRTGDHLARFHAANCLGGAYMAAERWDEAIALYQDALVVTQADNDLEKTAIVMNNIGISLVNSGDAVAAIDYLEQALTLARQAGSVDDEAVYSLNLGDGYNAIGRYLEGLSHNQAARKLFHTLGKRLHGAIAAVNIAQSYFGLADLAKAADTAEQASAEFRALGAWYDLAKHLLWVGHIRTALGQKDLATQAWTDAMDTFQRMNDPRAHEVQQLLNESI</sequence>
<dbReference type="InterPro" id="IPR011990">
    <property type="entry name" value="TPR-like_helical_dom_sf"/>
</dbReference>
<gene>
    <name evidence="6" type="ORF">SAMN05216174_1011089</name>
</gene>
<accession>A0A1G6KTH3</accession>
<comment type="similarity">
    <text evidence="5">Belongs to the Rap family.</text>
</comment>
<comment type="subcellular location">
    <subcellularLocation>
        <location evidence="1">Cytoplasm</location>
    </subcellularLocation>
</comment>
<evidence type="ECO:0000256" key="4">
    <source>
        <dbReference type="ARBA" id="ARBA00022803"/>
    </source>
</evidence>
<dbReference type="Gene3D" id="1.25.40.10">
    <property type="entry name" value="Tetratricopeptide repeat domain"/>
    <property type="match status" value="1"/>
</dbReference>
<dbReference type="PANTHER" id="PTHR46630:SF1">
    <property type="entry name" value="TETRATRICOPEPTIDE REPEAT PROTEIN 29"/>
    <property type="match status" value="1"/>
</dbReference>
<dbReference type="SUPFAM" id="SSF48452">
    <property type="entry name" value="TPR-like"/>
    <property type="match status" value="1"/>
</dbReference>
<dbReference type="EMBL" id="FMZZ01000001">
    <property type="protein sequence ID" value="SDC34274.1"/>
    <property type="molecule type" value="Genomic_DNA"/>
</dbReference>
<keyword evidence="7" id="KW-1185">Reference proteome</keyword>
<dbReference type="OrthoDB" id="3275754at2"/>
<name>A0A1G6KTH3_9PSEU</name>
<dbReference type="InterPro" id="IPR019734">
    <property type="entry name" value="TPR_rpt"/>
</dbReference>
<dbReference type="AlphaFoldDB" id="A0A1G6KTH3"/>
<evidence type="ECO:0000256" key="3">
    <source>
        <dbReference type="ARBA" id="ARBA00022737"/>
    </source>
</evidence>
<evidence type="ECO:0000256" key="1">
    <source>
        <dbReference type="ARBA" id="ARBA00004496"/>
    </source>
</evidence>
<evidence type="ECO:0000313" key="7">
    <source>
        <dbReference type="Proteomes" id="UP000199501"/>
    </source>
</evidence>
<dbReference type="GO" id="GO:0005737">
    <property type="term" value="C:cytoplasm"/>
    <property type="evidence" value="ECO:0007669"/>
    <property type="project" value="UniProtKB-SubCell"/>
</dbReference>
<organism evidence="6 7">
    <name type="scientific">Actinokineospora iranica</name>
    <dbReference type="NCBI Taxonomy" id="1271860"/>
    <lineage>
        <taxon>Bacteria</taxon>
        <taxon>Bacillati</taxon>
        <taxon>Actinomycetota</taxon>
        <taxon>Actinomycetes</taxon>
        <taxon>Pseudonocardiales</taxon>
        <taxon>Pseudonocardiaceae</taxon>
        <taxon>Actinokineospora</taxon>
    </lineage>
</organism>
<dbReference type="STRING" id="1271860.SAMN05216174_1011089"/>
<proteinExistence type="inferred from homology"/>